<reference evidence="2" key="2">
    <citation type="submission" date="2022-01" db="EMBL/GenBank/DDBJ databases">
        <authorList>
            <person name="Yamashiro T."/>
            <person name="Shiraishi A."/>
            <person name="Satake H."/>
            <person name="Nakayama K."/>
        </authorList>
    </citation>
    <scope>NUCLEOTIDE SEQUENCE</scope>
</reference>
<accession>A0ABQ5AQT8</accession>
<reference evidence="2" key="1">
    <citation type="journal article" date="2022" name="Int. J. Mol. Sci.">
        <title>Draft Genome of Tanacetum Coccineum: Genomic Comparison of Closely Related Tanacetum-Family Plants.</title>
        <authorList>
            <person name="Yamashiro T."/>
            <person name="Shiraishi A."/>
            <person name="Nakayama K."/>
            <person name="Satake H."/>
        </authorList>
    </citation>
    <scope>NUCLEOTIDE SEQUENCE</scope>
</reference>
<organism evidence="2 3">
    <name type="scientific">Tanacetum coccineum</name>
    <dbReference type="NCBI Taxonomy" id="301880"/>
    <lineage>
        <taxon>Eukaryota</taxon>
        <taxon>Viridiplantae</taxon>
        <taxon>Streptophyta</taxon>
        <taxon>Embryophyta</taxon>
        <taxon>Tracheophyta</taxon>
        <taxon>Spermatophyta</taxon>
        <taxon>Magnoliopsida</taxon>
        <taxon>eudicotyledons</taxon>
        <taxon>Gunneridae</taxon>
        <taxon>Pentapetalae</taxon>
        <taxon>asterids</taxon>
        <taxon>campanulids</taxon>
        <taxon>Asterales</taxon>
        <taxon>Asteraceae</taxon>
        <taxon>Asteroideae</taxon>
        <taxon>Anthemideae</taxon>
        <taxon>Anthemidinae</taxon>
        <taxon>Tanacetum</taxon>
    </lineage>
</organism>
<evidence type="ECO:0000256" key="1">
    <source>
        <dbReference type="SAM" id="MobiDB-lite"/>
    </source>
</evidence>
<feature type="region of interest" description="Disordered" evidence="1">
    <location>
        <begin position="138"/>
        <end position="177"/>
    </location>
</feature>
<keyword evidence="3" id="KW-1185">Reference proteome</keyword>
<sequence>MSFGVATLRALVHAGDKTSGDARCVINKGKCEVLRIKDEYIWEFIEGQLFDFFQGREIVNFVNKLLQTMYGMILYLVQCESLCRIPFVFPPLTRHFSSTDLGSDLRMLPLDAEESQPLARIVEAAALSPSSFHKMYRSSYETSSSSSPTLPVRKRYREDEGPGMEEEEATPEGQQQAVSVVDTTVSEPLGLGYGAARRRALESIKEIAPSTYEVGRALDPEDDKVYTDIPAYAPPAAPVKTPLSPEWSLGSLPVSPSSLVVSHRP</sequence>
<gene>
    <name evidence="2" type="ORF">Tco_0838138</name>
</gene>
<dbReference type="EMBL" id="BQNB010012447">
    <property type="protein sequence ID" value="GJT03676.1"/>
    <property type="molecule type" value="Genomic_DNA"/>
</dbReference>
<comment type="caution">
    <text evidence="2">The sequence shown here is derived from an EMBL/GenBank/DDBJ whole genome shotgun (WGS) entry which is preliminary data.</text>
</comment>
<proteinExistence type="predicted"/>
<protein>
    <submittedName>
        <fullName evidence="2">Uncharacterized protein</fullName>
    </submittedName>
</protein>
<feature type="compositionally biased region" description="Low complexity" evidence="1">
    <location>
        <begin position="248"/>
        <end position="265"/>
    </location>
</feature>
<feature type="compositionally biased region" description="Acidic residues" evidence="1">
    <location>
        <begin position="161"/>
        <end position="170"/>
    </location>
</feature>
<evidence type="ECO:0000313" key="2">
    <source>
        <dbReference type="EMBL" id="GJT03676.1"/>
    </source>
</evidence>
<feature type="region of interest" description="Disordered" evidence="1">
    <location>
        <begin position="233"/>
        <end position="265"/>
    </location>
</feature>
<name>A0ABQ5AQT8_9ASTR</name>
<dbReference type="Proteomes" id="UP001151760">
    <property type="component" value="Unassembled WGS sequence"/>
</dbReference>
<evidence type="ECO:0000313" key="3">
    <source>
        <dbReference type="Proteomes" id="UP001151760"/>
    </source>
</evidence>
<feature type="compositionally biased region" description="Low complexity" evidence="1">
    <location>
        <begin position="138"/>
        <end position="147"/>
    </location>
</feature>